<dbReference type="GO" id="GO:0000036">
    <property type="term" value="F:acyl carrier activity"/>
    <property type="evidence" value="ECO:0007669"/>
    <property type="project" value="TreeGrafter"/>
</dbReference>
<keyword evidence="1" id="KW-0596">Phosphopantetheine</keyword>
<gene>
    <name evidence="4" type="ORF">MNBD_BACTEROID06-502</name>
</gene>
<dbReference type="GO" id="GO:0009245">
    <property type="term" value="P:lipid A biosynthetic process"/>
    <property type="evidence" value="ECO:0007669"/>
    <property type="project" value="TreeGrafter"/>
</dbReference>
<protein>
    <submittedName>
        <fullName evidence="4">Acyl carrier protein</fullName>
    </submittedName>
</protein>
<feature type="domain" description="Carrier" evidence="3">
    <location>
        <begin position="1"/>
        <end position="79"/>
    </location>
</feature>
<accession>A0A3B0UC35</accession>
<dbReference type="PROSITE" id="PS50075">
    <property type="entry name" value="CARRIER"/>
    <property type="match status" value="1"/>
</dbReference>
<dbReference type="HAMAP" id="MF_01217">
    <property type="entry name" value="Acyl_carrier"/>
    <property type="match status" value="1"/>
</dbReference>
<organism evidence="4">
    <name type="scientific">hydrothermal vent metagenome</name>
    <dbReference type="NCBI Taxonomy" id="652676"/>
    <lineage>
        <taxon>unclassified sequences</taxon>
        <taxon>metagenomes</taxon>
        <taxon>ecological metagenomes</taxon>
    </lineage>
</organism>
<dbReference type="InterPro" id="IPR009081">
    <property type="entry name" value="PP-bd_ACP"/>
</dbReference>
<proteinExistence type="inferred from homology"/>
<dbReference type="Pfam" id="PF00550">
    <property type="entry name" value="PP-binding"/>
    <property type="match status" value="1"/>
</dbReference>
<dbReference type="SUPFAM" id="SSF47336">
    <property type="entry name" value="ACP-like"/>
    <property type="match status" value="1"/>
</dbReference>
<sequence length="82" mass="9280">MSEKEVAKEINRILVGKLGIAKTEITPDANLVKDLGIDSLDYAELVMEFEQTFDIRIPDDDAEQIDTIETAISYIHKKVNEK</sequence>
<dbReference type="NCBIfam" id="NF002148">
    <property type="entry name" value="PRK00982.1-2"/>
    <property type="match status" value="1"/>
</dbReference>
<dbReference type="GO" id="GO:0016020">
    <property type="term" value="C:membrane"/>
    <property type="evidence" value="ECO:0007669"/>
    <property type="project" value="GOC"/>
</dbReference>
<name>A0A3B0UC35_9ZZZZ</name>
<keyword evidence="2" id="KW-0597">Phosphoprotein</keyword>
<evidence type="ECO:0000259" key="3">
    <source>
        <dbReference type="PROSITE" id="PS50075"/>
    </source>
</evidence>
<reference evidence="4" key="1">
    <citation type="submission" date="2018-06" db="EMBL/GenBank/DDBJ databases">
        <authorList>
            <person name="Zhirakovskaya E."/>
        </authorList>
    </citation>
    <scope>NUCLEOTIDE SEQUENCE</scope>
</reference>
<dbReference type="NCBIfam" id="TIGR00517">
    <property type="entry name" value="acyl_carrier"/>
    <property type="match status" value="1"/>
</dbReference>
<dbReference type="Gene3D" id="1.10.1200.10">
    <property type="entry name" value="ACP-like"/>
    <property type="match status" value="1"/>
</dbReference>
<dbReference type="InterPro" id="IPR036736">
    <property type="entry name" value="ACP-like_sf"/>
</dbReference>
<dbReference type="GO" id="GO:0000035">
    <property type="term" value="F:acyl binding"/>
    <property type="evidence" value="ECO:0007669"/>
    <property type="project" value="TreeGrafter"/>
</dbReference>
<dbReference type="InterPro" id="IPR003231">
    <property type="entry name" value="ACP"/>
</dbReference>
<dbReference type="NCBIfam" id="NF002150">
    <property type="entry name" value="PRK00982.1-4"/>
    <property type="match status" value="1"/>
</dbReference>
<dbReference type="PANTHER" id="PTHR20863:SF76">
    <property type="entry name" value="CARRIER DOMAIN-CONTAINING PROTEIN"/>
    <property type="match status" value="1"/>
</dbReference>
<dbReference type="PANTHER" id="PTHR20863">
    <property type="entry name" value="ACYL CARRIER PROTEIN"/>
    <property type="match status" value="1"/>
</dbReference>
<dbReference type="GO" id="GO:0005829">
    <property type="term" value="C:cytosol"/>
    <property type="evidence" value="ECO:0007669"/>
    <property type="project" value="TreeGrafter"/>
</dbReference>
<evidence type="ECO:0000313" key="4">
    <source>
        <dbReference type="EMBL" id="VAW28038.1"/>
    </source>
</evidence>
<evidence type="ECO:0000256" key="2">
    <source>
        <dbReference type="ARBA" id="ARBA00022553"/>
    </source>
</evidence>
<dbReference type="EMBL" id="UOES01000339">
    <property type="protein sequence ID" value="VAW28038.1"/>
    <property type="molecule type" value="Genomic_DNA"/>
</dbReference>
<evidence type="ECO:0000256" key="1">
    <source>
        <dbReference type="ARBA" id="ARBA00022450"/>
    </source>
</evidence>
<dbReference type="AlphaFoldDB" id="A0A3B0UC35"/>